<protein>
    <submittedName>
        <fullName evidence="2">Uncharacterized protein</fullName>
    </submittedName>
</protein>
<organism evidence="2 3">
    <name type="scientific">Methylobacterium radiotolerans (strain ATCC 27329 / DSM 1819 / JCM 2831 / NBRC 15690 / NCIMB 10815 / 0-1)</name>
    <dbReference type="NCBI Taxonomy" id="426355"/>
    <lineage>
        <taxon>Bacteria</taxon>
        <taxon>Pseudomonadati</taxon>
        <taxon>Pseudomonadota</taxon>
        <taxon>Alphaproteobacteria</taxon>
        <taxon>Hyphomicrobiales</taxon>
        <taxon>Methylobacteriaceae</taxon>
        <taxon>Methylobacterium</taxon>
    </lineage>
</organism>
<gene>
    <name evidence="2" type="ordered locus">Mrad2831_5717</name>
</gene>
<evidence type="ECO:0000256" key="1">
    <source>
        <dbReference type="SAM" id="MobiDB-lite"/>
    </source>
</evidence>
<sequence>MSRRPDLWKAELRDREAARKAADAEREPPAEHVCAECGVFGASFGFGCFRNRSEGLWSCADRQCLAIVEARTAVPPMPAEPARTGPPPPDLFSRSAA</sequence>
<name>B1M2L4_METRJ</name>
<dbReference type="OrthoDB" id="9983264at2"/>
<dbReference type="AlphaFoldDB" id="B1M2L4"/>
<evidence type="ECO:0000313" key="3">
    <source>
        <dbReference type="Proteomes" id="UP000006589"/>
    </source>
</evidence>
<dbReference type="GeneID" id="6141797"/>
<dbReference type="Proteomes" id="UP000006589">
    <property type="component" value="Chromosome"/>
</dbReference>
<feature type="region of interest" description="Disordered" evidence="1">
    <location>
        <begin position="76"/>
        <end position="97"/>
    </location>
</feature>
<dbReference type="EMBL" id="CP001001">
    <property type="protein sequence ID" value="ACB27662.1"/>
    <property type="molecule type" value="Genomic_DNA"/>
</dbReference>
<dbReference type="RefSeq" id="WP_012322599.1">
    <property type="nucleotide sequence ID" value="NC_010505.1"/>
</dbReference>
<proteinExistence type="predicted"/>
<feature type="compositionally biased region" description="Pro residues" evidence="1">
    <location>
        <begin position="76"/>
        <end position="90"/>
    </location>
</feature>
<accession>B1M2L4</accession>
<evidence type="ECO:0000313" key="2">
    <source>
        <dbReference type="EMBL" id="ACB27662.1"/>
    </source>
</evidence>
<dbReference type="PATRIC" id="fig|426355.14.peg.5773"/>
<reference evidence="2 3" key="1">
    <citation type="submission" date="2008-03" db="EMBL/GenBank/DDBJ databases">
        <title>Complete sequence of chromosome of Methylobacterium radiotolerans JCM 2831.</title>
        <authorList>
            <consortium name="US DOE Joint Genome Institute"/>
            <person name="Copeland A."/>
            <person name="Lucas S."/>
            <person name="Lapidus A."/>
            <person name="Glavina del Rio T."/>
            <person name="Dalin E."/>
            <person name="Tice H."/>
            <person name="Bruce D."/>
            <person name="Goodwin L."/>
            <person name="Pitluck S."/>
            <person name="Kiss H."/>
            <person name="Brettin T."/>
            <person name="Detter J.C."/>
            <person name="Han C."/>
            <person name="Kuske C.R."/>
            <person name="Schmutz J."/>
            <person name="Larimer F."/>
            <person name="Land M."/>
            <person name="Hauser L."/>
            <person name="Kyrpides N."/>
            <person name="Mikhailova N."/>
            <person name="Marx C.J."/>
            <person name="Richardson P."/>
        </authorList>
    </citation>
    <scope>NUCLEOTIDE SEQUENCE [LARGE SCALE GENOMIC DNA]</scope>
    <source>
        <strain evidence="3">ATCC 27329 / DSM 1819 / JCM 2831 / NBRC 15690 / NCIMB 10815 / 0-1</strain>
    </source>
</reference>
<dbReference type="HOGENOM" id="CLU_2343511_0_0_5"/>
<dbReference type="KEGG" id="mrd:Mrad2831_5717"/>